<dbReference type="PATRIC" id="fig|1235802.3.peg.3479"/>
<comment type="caution">
    <text evidence="2">The sequence shown here is derived from an EMBL/GenBank/DDBJ whole genome shotgun (WGS) entry which is preliminary data.</text>
</comment>
<dbReference type="AlphaFoldDB" id="N2AIQ8"/>
<dbReference type="eggNOG" id="COG3501">
    <property type="taxonomic scope" value="Bacteria"/>
</dbReference>
<organism evidence="2 3">
    <name type="scientific">Eubacterium plexicaudatum ASF492</name>
    <dbReference type="NCBI Taxonomy" id="1235802"/>
    <lineage>
        <taxon>Bacteria</taxon>
        <taxon>Bacillati</taxon>
        <taxon>Bacillota</taxon>
        <taxon>Clostridia</taxon>
        <taxon>Eubacteriales</taxon>
        <taxon>Eubacteriaceae</taxon>
        <taxon>Eubacterium</taxon>
    </lineage>
</organism>
<dbReference type="OrthoDB" id="95423at2"/>
<dbReference type="HOGENOM" id="CLU_030496_2_0_9"/>
<accession>N2AIQ8</accession>
<name>N2AIQ8_9FIRM</name>
<dbReference type="EMBL" id="AQFT01000099">
    <property type="protein sequence ID" value="EMZ24334.1"/>
    <property type="molecule type" value="Genomic_DNA"/>
</dbReference>
<sequence length="552" mass="62155">MVLQEVGKYSVEPFALERILELEYVKTVNEHAKLYVRGILKEGEEDSLIRQQWDDMPVKLIQAGVTLFCGVAADVGVICENGVYYLEAEALSWTVKLDRVEKKRSFQEHGRGYDSIVNQIAAEFGGLAKCVAPAKQIENLLLQYRETDWEFLKRIASHSNSVLVPDPAEEKPAFSFGVADGESYVEETEKADFSIRKNVTRYRQLSQSEEISYQEEDAIEYTIRTEFATLEIGDKVSIKGKKLYVREVRMSLKDSVFLCTCVATTKAGISAPRMAHPHISGLTLTGEVLKIINYRLKVHLAIDETQDEGTAYEFPYATGYTTEGDTGWYMMPEKGDSVEIVFPTEDENTAYAAQSVRRGETDRTNDPEIKYIRTVNGIEIQMNKTEIVITADDWLTFMDLNKKDGVSIFTIEEVNVLSAKNISLATLKDISMVCNGNFNLQVGKKMTVNAKELIDVANKENIVHMEPNKGIEMKAKKPIKISTQDKMNLESQKMFTANSADEMKINSKKNLNILSKNKMIWTASKALQENCKGSAIRIDGNVTIKAMLIKEN</sequence>
<dbReference type="InterPro" id="IPR018769">
    <property type="entry name" value="VgrG2_DUF2345"/>
</dbReference>
<evidence type="ECO:0000259" key="1">
    <source>
        <dbReference type="Pfam" id="PF10106"/>
    </source>
</evidence>
<gene>
    <name evidence="2" type="ORF">C823_03291</name>
</gene>
<dbReference type="STRING" id="1235802.C823_03291"/>
<reference evidence="2 3" key="1">
    <citation type="journal article" date="2014" name="Genome Announc.">
        <title>Draft genome sequences of the altered schaedler flora, a defined bacterial community from gnotobiotic mice.</title>
        <authorList>
            <person name="Wannemuehler M.J."/>
            <person name="Overstreet A.M."/>
            <person name="Ward D.V."/>
            <person name="Phillips G.J."/>
        </authorList>
    </citation>
    <scope>NUCLEOTIDE SEQUENCE [LARGE SCALE GENOMIC DNA]</scope>
    <source>
        <strain evidence="2 3">ASF492</strain>
    </source>
</reference>
<evidence type="ECO:0000313" key="3">
    <source>
        <dbReference type="Proteomes" id="UP000012589"/>
    </source>
</evidence>
<dbReference type="Pfam" id="PF10106">
    <property type="entry name" value="DUF2345"/>
    <property type="match status" value="1"/>
</dbReference>
<protein>
    <recommendedName>
        <fullName evidence="1">DUF2345 domain-containing protein</fullName>
    </recommendedName>
</protein>
<feature type="domain" description="DUF2345" evidence="1">
    <location>
        <begin position="403"/>
        <end position="544"/>
    </location>
</feature>
<evidence type="ECO:0000313" key="2">
    <source>
        <dbReference type="EMBL" id="EMZ24334.1"/>
    </source>
</evidence>
<dbReference type="Proteomes" id="UP000012589">
    <property type="component" value="Unassembled WGS sequence"/>
</dbReference>
<proteinExistence type="predicted"/>
<dbReference type="SUPFAM" id="SSF69279">
    <property type="entry name" value="Phage tail proteins"/>
    <property type="match status" value="1"/>
</dbReference>
<keyword evidence="3" id="KW-1185">Reference proteome</keyword>